<dbReference type="RefSeq" id="WP_008790031.1">
    <property type="nucleotide sequence ID" value="NZ_AKCB01000001.1"/>
</dbReference>
<dbReference type="STRING" id="100884.GCA_000269565_02602"/>
<evidence type="ECO:0000313" key="3">
    <source>
        <dbReference type="EMBL" id="EFW03754.1"/>
    </source>
</evidence>
<accession>E7GDV1</accession>
<dbReference type="HOGENOM" id="CLU_466831_0_0_9"/>
<protein>
    <submittedName>
        <fullName evidence="3">Phosphomannose isomerase</fullName>
    </submittedName>
</protein>
<dbReference type="GO" id="GO:0016853">
    <property type="term" value="F:isomerase activity"/>
    <property type="evidence" value="ECO:0007669"/>
    <property type="project" value="UniProtKB-KW"/>
</dbReference>
<dbReference type="InterPro" id="IPR011051">
    <property type="entry name" value="RmlC_Cupin_sf"/>
</dbReference>
<evidence type="ECO:0000256" key="1">
    <source>
        <dbReference type="ARBA" id="ARBA00022723"/>
    </source>
</evidence>
<dbReference type="PANTHER" id="PTHR42742">
    <property type="entry name" value="TRANSCRIPTIONAL REPRESSOR MPRA"/>
    <property type="match status" value="1"/>
</dbReference>
<organism evidence="3 4">
    <name type="scientific">Coprobacillus cateniformis</name>
    <dbReference type="NCBI Taxonomy" id="100884"/>
    <lineage>
        <taxon>Bacteria</taxon>
        <taxon>Bacillati</taxon>
        <taxon>Bacillota</taxon>
        <taxon>Erysipelotrichia</taxon>
        <taxon>Erysipelotrichales</taxon>
        <taxon>Coprobacillaceae</taxon>
        <taxon>Coprobacillus</taxon>
    </lineage>
</organism>
<gene>
    <name evidence="3" type="ORF">HMPREF9488_02944</name>
</gene>
<keyword evidence="4" id="KW-1185">Reference proteome</keyword>
<reference evidence="3 4" key="1">
    <citation type="submission" date="2010-12" db="EMBL/GenBank/DDBJ databases">
        <title>The Genome Sequence of Coprobacillus sp. strain 29_1.</title>
        <authorList>
            <consortium name="The Broad Institute Genome Sequencing Platform"/>
            <person name="Earl A."/>
            <person name="Ward D."/>
            <person name="Feldgarden M."/>
            <person name="Gevers D."/>
            <person name="Daigneault M."/>
            <person name="Sibley C.D."/>
            <person name="White A."/>
            <person name="Strauss J."/>
            <person name="Allen-Vercoe E."/>
            <person name="Young S.K."/>
            <person name="Zeng Q."/>
            <person name="Gargeya S."/>
            <person name="Fitzgerald M."/>
            <person name="Haas B."/>
            <person name="Abouelleil A."/>
            <person name="Alvarado L."/>
            <person name="Arachchi H.M."/>
            <person name="Berlin A."/>
            <person name="Brown A."/>
            <person name="Chapman S.B."/>
            <person name="Chen Z."/>
            <person name="Dunbar C."/>
            <person name="Freedman E."/>
            <person name="Gearin G."/>
            <person name="Gellesch M."/>
            <person name="Goldberg J."/>
            <person name="Griggs A."/>
            <person name="Gujja S."/>
            <person name="Heilman E."/>
            <person name="Heiman D."/>
            <person name="Howarth C."/>
            <person name="Larson L."/>
            <person name="Lui A."/>
            <person name="MacDonald P.J.P."/>
            <person name="Mehta T."/>
            <person name="Montmayeur A."/>
            <person name="Murphy C."/>
            <person name="Neiman D."/>
            <person name="Pearson M."/>
            <person name="Priest M."/>
            <person name="Roberts A."/>
            <person name="Saif S."/>
            <person name="Shea T."/>
            <person name="Shenoy N."/>
            <person name="Sisk P."/>
            <person name="Stolte C."/>
            <person name="Sykes S."/>
            <person name="White J."/>
            <person name="Yandava C."/>
            <person name="Nusbaum C."/>
            <person name="Birren B."/>
        </authorList>
    </citation>
    <scope>NUCLEOTIDE SEQUENCE [LARGE SCALE GENOMIC DNA]</scope>
    <source>
        <strain evidence="3 4">29_1</strain>
    </source>
</reference>
<dbReference type="SUPFAM" id="SSF51182">
    <property type="entry name" value="RmlC-like cupins"/>
    <property type="match status" value="1"/>
</dbReference>
<dbReference type="Gene3D" id="2.60.120.10">
    <property type="entry name" value="Jelly Rolls"/>
    <property type="match status" value="1"/>
</dbReference>
<keyword evidence="2" id="KW-0862">Zinc</keyword>
<dbReference type="CDD" id="cd07010">
    <property type="entry name" value="cupin_PMI_type_I_N_bac"/>
    <property type="match status" value="1"/>
</dbReference>
<keyword evidence="3" id="KW-0413">Isomerase</keyword>
<name>E7GDV1_9FIRM</name>
<dbReference type="eggNOG" id="COG1482">
    <property type="taxonomic scope" value="Bacteria"/>
</dbReference>
<dbReference type="AlphaFoldDB" id="E7GDV1"/>
<dbReference type="OrthoDB" id="9808275at2"/>
<evidence type="ECO:0000313" key="4">
    <source>
        <dbReference type="Proteomes" id="UP000003157"/>
    </source>
</evidence>
<dbReference type="InterPro" id="IPR051804">
    <property type="entry name" value="Carb_Metab_Reg_Kinase/Isom"/>
</dbReference>
<proteinExistence type="predicted"/>
<comment type="caution">
    <text evidence="3">The sequence shown here is derived from an EMBL/GenBank/DDBJ whole genome shotgun (WGS) entry which is preliminary data.</text>
</comment>
<keyword evidence="1" id="KW-0479">Metal-binding</keyword>
<dbReference type="EMBL" id="ADKX01000043">
    <property type="protein sequence ID" value="EFW03754.1"/>
    <property type="molecule type" value="Genomic_DNA"/>
</dbReference>
<dbReference type="GO" id="GO:0046872">
    <property type="term" value="F:metal ion binding"/>
    <property type="evidence" value="ECO:0007669"/>
    <property type="project" value="UniProtKB-KW"/>
</dbReference>
<dbReference type="GeneID" id="78230416"/>
<sequence>MNYDKYPEIKINGFDDQVFADVQGIKNELEKYSQESQFCMTVECYPGVDDEILEMIQDIYDPEIVIRSEDIFYNQEKLSQMMASHLTEDRVRGVMYYGKMEDFVDQQKCIEMKKVLSSKQRILIYGVGASLISQGDLYIYCDMARWEIQCRYREGMPNFKQDNQDEDTLRKIKRGFFIEWRIADKQKMKMFDHIDYLIDSNIKRNPKMLTGEALRSGLRQIVKRPFRLVPYFDPGVWGGQWMKEVCGLDSKQDNFAWSFDGVPEENSLYLKYNQTRIEIPAMDLVLYQPRELLGMKTYCRFGAEFPIRFDFLDTIGGQNLSLQVHPLTEYIKSHFGMTYTQDESYYILDCQDGGGVYLGLKDNIQPHEMIDDLNKAQKGEGSFDADRYVNFFEAKKHDHYLIPAGTVHCSSSNCMVLEISATPYIFTFKLWDWDRLGLDGLPRPIHIEDGAKNIQWDRTTQWVKDNLVNNIQIIHEEDDYLEERTGLHELEFIETRRFTSSKKTYHHCEDGVHMLNLVEGTQAVVESPTDAFEPFIVHYAETFILPSEAKEYTIRPYDSEETIRFVKAYVRQ</sequence>
<dbReference type="InterPro" id="IPR014710">
    <property type="entry name" value="RmlC-like_jellyroll"/>
</dbReference>
<dbReference type="Proteomes" id="UP000003157">
    <property type="component" value="Unassembled WGS sequence"/>
</dbReference>
<dbReference type="PANTHER" id="PTHR42742:SF3">
    <property type="entry name" value="FRUCTOKINASE"/>
    <property type="match status" value="1"/>
</dbReference>
<evidence type="ECO:0000256" key="2">
    <source>
        <dbReference type="ARBA" id="ARBA00022833"/>
    </source>
</evidence>